<gene>
    <name evidence="6" type="ORF">EHV15_27275</name>
</gene>
<dbReference type="Gene3D" id="1.10.10.10">
    <property type="entry name" value="Winged helix-like DNA-binding domain superfamily/Winged helix DNA-binding domain"/>
    <property type="match status" value="1"/>
</dbReference>
<dbReference type="FunFam" id="1.10.10.10:FF:000001">
    <property type="entry name" value="LysR family transcriptional regulator"/>
    <property type="match status" value="1"/>
</dbReference>
<dbReference type="PROSITE" id="PS50931">
    <property type="entry name" value="HTH_LYSR"/>
    <property type="match status" value="1"/>
</dbReference>
<dbReference type="InterPro" id="IPR036390">
    <property type="entry name" value="WH_DNA-bd_sf"/>
</dbReference>
<evidence type="ECO:0000256" key="3">
    <source>
        <dbReference type="ARBA" id="ARBA00023125"/>
    </source>
</evidence>
<name>A0A3P3U7B4_9BACL</name>
<dbReference type="OrthoDB" id="9803735at2"/>
<dbReference type="CDD" id="cd05466">
    <property type="entry name" value="PBP2_LTTR_substrate"/>
    <property type="match status" value="1"/>
</dbReference>
<proteinExistence type="inferred from homology"/>
<keyword evidence="2" id="KW-0805">Transcription regulation</keyword>
<dbReference type="PRINTS" id="PR00039">
    <property type="entry name" value="HTHLYSR"/>
</dbReference>
<keyword evidence="3" id="KW-0238">DNA-binding</keyword>
<dbReference type="PANTHER" id="PTHR30346">
    <property type="entry name" value="TRANSCRIPTIONAL DUAL REGULATOR HCAR-RELATED"/>
    <property type="match status" value="1"/>
</dbReference>
<dbReference type="AlphaFoldDB" id="A0A3P3U7B4"/>
<dbReference type="SUPFAM" id="SSF53850">
    <property type="entry name" value="Periplasmic binding protein-like II"/>
    <property type="match status" value="1"/>
</dbReference>
<comment type="caution">
    <text evidence="6">The sequence shown here is derived from an EMBL/GenBank/DDBJ whole genome shotgun (WGS) entry which is preliminary data.</text>
</comment>
<protein>
    <submittedName>
        <fullName evidence="6">LysR family transcriptional regulator</fullName>
    </submittedName>
</protein>
<dbReference type="Proteomes" id="UP000267017">
    <property type="component" value="Unassembled WGS sequence"/>
</dbReference>
<dbReference type="InterPro" id="IPR005119">
    <property type="entry name" value="LysR_subst-bd"/>
</dbReference>
<dbReference type="GO" id="GO:0003700">
    <property type="term" value="F:DNA-binding transcription factor activity"/>
    <property type="evidence" value="ECO:0007669"/>
    <property type="project" value="InterPro"/>
</dbReference>
<dbReference type="InterPro" id="IPR000847">
    <property type="entry name" value="LysR_HTH_N"/>
</dbReference>
<evidence type="ECO:0000313" key="6">
    <source>
        <dbReference type="EMBL" id="RRJ66205.1"/>
    </source>
</evidence>
<evidence type="ECO:0000256" key="4">
    <source>
        <dbReference type="ARBA" id="ARBA00023163"/>
    </source>
</evidence>
<dbReference type="RefSeq" id="WP_128633995.1">
    <property type="nucleotide sequence ID" value="NZ_RRCN01000001.1"/>
</dbReference>
<keyword evidence="7" id="KW-1185">Reference proteome</keyword>
<dbReference type="Pfam" id="PF03466">
    <property type="entry name" value="LysR_substrate"/>
    <property type="match status" value="1"/>
</dbReference>
<dbReference type="SUPFAM" id="SSF46785">
    <property type="entry name" value="Winged helix' DNA-binding domain"/>
    <property type="match status" value="1"/>
</dbReference>
<dbReference type="PANTHER" id="PTHR30346:SF31">
    <property type="entry name" value="LYSR SUBSTRATE-BINDING"/>
    <property type="match status" value="1"/>
</dbReference>
<evidence type="ECO:0000256" key="2">
    <source>
        <dbReference type="ARBA" id="ARBA00023015"/>
    </source>
</evidence>
<dbReference type="EMBL" id="RRCN01000001">
    <property type="protein sequence ID" value="RRJ66205.1"/>
    <property type="molecule type" value="Genomic_DNA"/>
</dbReference>
<dbReference type="GO" id="GO:0003677">
    <property type="term" value="F:DNA binding"/>
    <property type="evidence" value="ECO:0007669"/>
    <property type="project" value="UniProtKB-KW"/>
</dbReference>
<keyword evidence="4" id="KW-0804">Transcription</keyword>
<feature type="domain" description="HTH lysR-type" evidence="5">
    <location>
        <begin position="1"/>
        <end position="58"/>
    </location>
</feature>
<sequence>MEHRLLEYFIVLGEELHFTKAADRLGISQPTLSHQIRLLEQELGTPLFQRSGKKNYLTQAGQVLMEHARRVIYELEQAKLEIGQLSGMRRGRLRIGCSGNHLLESKLISFHRQYPGIELDVIELATEETHAGLLGNQLDLGVVFLPLQDEQIVSRPLFDEELVLVVASRHPFAGLPEVTLEQLVQLPLVLFPPKFFVRQLFDAACTEHGIALKPVMELSTMESQVRMVRSHVGGTILPASYAWTLDGTVMGRLGDGFGDGFGDFSIIPLAEPAPRKQVGLVYRKNMFMDATLEAFIRHLTG</sequence>
<accession>A0A3P3U7B4</accession>
<evidence type="ECO:0000259" key="5">
    <source>
        <dbReference type="PROSITE" id="PS50931"/>
    </source>
</evidence>
<dbReference type="InterPro" id="IPR036388">
    <property type="entry name" value="WH-like_DNA-bd_sf"/>
</dbReference>
<comment type="similarity">
    <text evidence="1">Belongs to the LysR transcriptional regulatory family.</text>
</comment>
<dbReference type="GO" id="GO:0032993">
    <property type="term" value="C:protein-DNA complex"/>
    <property type="evidence" value="ECO:0007669"/>
    <property type="project" value="TreeGrafter"/>
</dbReference>
<reference evidence="6 7" key="1">
    <citation type="submission" date="2018-11" db="EMBL/GenBank/DDBJ databases">
        <title>Genome sequencing of Paenibacillus sp. KCOM 3021 (= ChDC PVNT-B20).</title>
        <authorList>
            <person name="Kook J.-K."/>
            <person name="Park S.-N."/>
            <person name="Lim Y.K."/>
        </authorList>
    </citation>
    <scope>NUCLEOTIDE SEQUENCE [LARGE SCALE GENOMIC DNA]</scope>
    <source>
        <strain evidence="6 7">KCOM 3021</strain>
    </source>
</reference>
<dbReference type="Gene3D" id="3.40.190.290">
    <property type="match status" value="1"/>
</dbReference>
<dbReference type="Pfam" id="PF00126">
    <property type="entry name" value="HTH_1"/>
    <property type="match status" value="1"/>
</dbReference>
<evidence type="ECO:0000256" key="1">
    <source>
        <dbReference type="ARBA" id="ARBA00009437"/>
    </source>
</evidence>
<organism evidence="6 7">
    <name type="scientific">Paenibacillus oralis</name>
    <dbReference type="NCBI Taxonomy" id="2490856"/>
    <lineage>
        <taxon>Bacteria</taxon>
        <taxon>Bacillati</taxon>
        <taxon>Bacillota</taxon>
        <taxon>Bacilli</taxon>
        <taxon>Bacillales</taxon>
        <taxon>Paenibacillaceae</taxon>
        <taxon>Paenibacillus</taxon>
    </lineage>
</organism>
<evidence type="ECO:0000313" key="7">
    <source>
        <dbReference type="Proteomes" id="UP000267017"/>
    </source>
</evidence>